<accession>D1APZ1</accession>
<dbReference type="InterPro" id="IPR006059">
    <property type="entry name" value="SBP"/>
</dbReference>
<sequence length="433" mass="48455">MKKIFMLLMTFLLMISCGGDKKSGGDAGGDGKEVTLRFSWWGGDERHEKTLQVIKLFEEKNPGVKIKAEYSGWTGHYEKITTQMAGGTAADIMQVNHNWLDAFSKDGNGYYDLNQMAEQLHLDNYSKEELAKTTIDGKLNAIPVGITAKEFYYNSNTFQKAGLEIPKTWDELFNAGKVFKEKLGDDYYPMQANAEYAFQTMLYYLEQKTGKPFINDQKQINYTEEELTEGMKFFERLVSEHVLVPLPVKLSAGNVPLNEDVNWIKGKYAGVYEWDSSVEKYQGTLEEGQQLVVGEFPTLDGAAKENAALVKVSLAFAINKKSKNPEMAAKFIDFMLNDPEAVEILGLSRGIPSSKAAQDVLKGKDMLKGLSYEGYLKMQASQGFGLSTLVEHSKFKELYNSTFEELGYGKITAEQAAKKLLTDGNDILASITR</sequence>
<dbReference type="Proteomes" id="UP000000845">
    <property type="component" value="Chromosome"/>
</dbReference>
<dbReference type="KEGG" id="str:Sterm_0697"/>
<dbReference type="EMBL" id="CP001739">
    <property type="protein sequence ID" value="ACZ07569.1"/>
    <property type="molecule type" value="Genomic_DNA"/>
</dbReference>
<proteinExistence type="predicted"/>
<dbReference type="Gene3D" id="3.40.190.10">
    <property type="entry name" value="Periplasmic binding protein-like II"/>
    <property type="match status" value="2"/>
</dbReference>
<dbReference type="SUPFAM" id="SSF53850">
    <property type="entry name" value="Periplasmic binding protein-like II"/>
    <property type="match status" value="1"/>
</dbReference>
<reference evidence="1 2" key="2">
    <citation type="journal article" date="2010" name="Stand. Genomic Sci.">
        <title>Complete genome sequence of Sebaldella termitidis type strain (NCTC 11300).</title>
        <authorList>
            <person name="Harmon-Smith M."/>
            <person name="Celia L."/>
            <person name="Chertkov O."/>
            <person name="Lapidus A."/>
            <person name="Copeland A."/>
            <person name="Glavina Del Rio T."/>
            <person name="Nolan M."/>
            <person name="Lucas S."/>
            <person name="Tice H."/>
            <person name="Cheng J.F."/>
            <person name="Han C."/>
            <person name="Detter J.C."/>
            <person name="Bruce D."/>
            <person name="Goodwin L."/>
            <person name="Pitluck S."/>
            <person name="Pati A."/>
            <person name="Liolios K."/>
            <person name="Ivanova N."/>
            <person name="Mavromatis K."/>
            <person name="Mikhailova N."/>
            <person name="Chen A."/>
            <person name="Palaniappan K."/>
            <person name="Land M."/>
            <person name="Hauser L."/>
            <person name="Chang Y.J."/>
            <person name="Jeffries C.D."/>
            <person name="Brettin T."/>
            <person name="Goker M."/>
            <person name="Beck B."/>
            <person name="Bristow J."/>
            <person name="Eisen J.A."/>
            <person name="Markowitz V."/>
            <person name="Hugenholtz P."/>
            <person name="Kyrpides N.C."/>
            <person name="Klenk H.P."/>
            <person name="Chen F."/>
        </authorList>
    </citation>
    <scope>NUCLEOTIDE SEQUENCE [LARGE SCALE GENOMIC DNA]</scope>
    <source>
        <strain evidence="2">ATCC 33386 / NCTC 11300</strain>
    </source>
</reference>
<dbReference type="PANTHER" id="PTHR43649:SF11">
    <property type="entry name" value="ABC TRANSPORTER SUBSTRATE-BINDING PROTEIN YESO-RELATED"/>
    <property type="match status" value="1"/>
</dbReference>
<organism evidence="1 2">
    <name type="scientific">Sebaldella termitidis (strain ATCC 33386 / NCTC 11300)</name>
    <dbReference type="NCBI Taxonomy" id="526218"/>
    <lineage>
        <taxon>Bacteria</taxon>
        <taxon>Fusobacteriati</taxon>
        <taxon>Fusobacteriota</taxon>
        <taxon>Fusobacteriia</taxon>
        <taxon>Fusobacteriales</taxon>
        <taxon>Leptotrichiaceae</taxon>
        <taxon>Sebaldella</taxon>
    </lineage>
</organism>
<dbReference type="PANTHER" id="PTHR43649">
    <property type="entry name" value="ARABINOSE-BINDING PROTEIN-RELATED"/>
    <property type="match status" value="1"/>
</dbReference>
<dbReference type="RefSeq" id="WP_012860165.1">
    <property type="nucleotide sequence ID" value="NC_013517.1"/>
</dbReference>
<dbReference type="STRING" id="526218.Sterm_0697"/>
<reference evidence="2" key="1">
    <citation type="submission" date="2009-09" db="EMBL/GenBank/DDBJ databases">
        <title>The complete chromosome of Sebaldella termitidis ATCC 33386.</title>
        <authorList>
            <consortium name="US DOE Joint Genome Institute (JGI-PGF)"/>
            <person name="Lucas S."/>
            <person name="Copeland A."/>
            <person name="Lapidus A."/>
            <person name="Glavina del Rio T."/>
            <person name="Dalin E."/>
            <person name="Tice H."/>
            <person name="Bruce D."/>
            <person name="Goodwin L."/>
            <person name="Pitluck S."/>
            <person name="Kyrpides N."/>
            <person name="Mavromatis K."/>
            <person name="Ivanova N."/>
            <person name="Mikhailova N."/>
            <person name="Sims D."/>
            <person name="Meincke L."/>
            <person name="Brettin T."/>
            <person name="Detter J.C."/>
            <person name="Han C."/>
            <person name="Larimer F."/>
            <person name="Land M."/>
            <person name="Hauser L."/>
            <person name="Markowitz V."/>
            <person name="Cheng J.F."/>
            <person name="Hugenholtz P."/>
            <person name="Woyke T."/>
            <person name="Wu D."/>
            <person name="Eisen J.A."/>
        </authorList>
    </citation>
    <scope>NUCLEOTIDE SEQUENCE [LARGE SCALE GENOMIC DNA]</scope>
    <source>
        <strain evidence="2">ATCC 33386 / NCTC 11300</strain>
    </source>
</reference>
<dbReference type="Pfam" id="PF01547">
    <property type="entry name" value="SBP_bac_1"/>
    <property type="match status" value="1"/>
</dbReference>
<dbReference type="InterPro" id="IPR050490">
    <property type="entry name" value="Bact_solute-bd_prot1"/>
</dbReference>
<dbReference type="HOGENOM" id="CLU_031285_5_0_0"/>
<keyword evidence="2" id="KW-1185">Reference proteome</keyword>
<dbReference type="SMR" id="D1APZ1"/>
<evidence type="ECO:0000313" key="1">
    <source>
        <dbReference type="EMBL" id="ACZ07569.1"/>
    </source>
</evidence>
<dbReference type="eggNOG" id="COG1653">
    <property type="taxonomic scope" value="Bacteria"/>
</dbReference>
<evidence type="ECO:0000313" key="2">
    <source>
        <dbReference type="Proteomes" id="UP000000845"/>
    </source>
</evidence>
<gene>
    <name evidence="1" type="ordered locus">Sterm_0697</name>
</gene>
<dbReference type="AlphaFoldDB" id="D1APZ1"/>
<protein>
    <submittedName>
        <fullName evidence="1">Extracellular solute-binding protein family 1</fullName>
    </submittedName>
</protein>
<dbReference type="PROSITE" id="PS51257">
    <property type="entry name" value="PROKAR_LIPOPROTEIN"/>
    <property type="match status" value="1"/>
</dbReference>
<name>D1APZ1_SEBTE</name>